<dbReference type="AlphaFoldDB" id="A0AAX1QLW8"/>
<evidence type="ECO:0000313" key="2">
    <source>
        <dbReference type="Proteomes" id="UP000252427"/>
    </source>
</evidence>
<organism evidence="1 2">
    <name type="scientific">Vibrio paracholerae</name>
    <dbReference type="NCBI Taxonomy" id="650003"/>
    <lineage>
        <taxon>Bacteria</taxon>
        <taxon>Pseudomonadati</taxon>
        <taxon>Pseudomonadota</taxon>
        <taxon>Gammaproteobacteria</taxon>
        <taxon>Vibrionales</taxon>
        <taxon>Vibrionaceae</taxon>
        <taxon>Vibrio</taxon>
    </lineage>
</organism>
<proteinExistence type="predicted"/>
<evidence type="ECO:0000313" key="1">
    <source>
        <dbReference type="EMBL" id="RBM73969.1"/>
    </source>
</evidence>
<protein>
    <submittedName>
        <fullName evidence="1">PD-(D/E)XK nuclease superfamily protein</fullName>
    </submittedName>
</protein>
<gene>
    <name evidence="1" type="ORF">DLR70_17720</name>
</gene>
<dbReference type="Proteomes" id="UP000252427">
    <property type="component" value="Unassembled WGS sequence"/>
</dbReference>
<feature type="non-terminal residue" evidence="1">
    <location>
        <position position="1"/>
    </location>
</feature>
<dbReference type="EMBL" id="QKKS01000066">
    <property type="protein sequence ID" value="RBM73969.1"/>
    <property type="molecule type" value="Genomic_DNA"/>
</dbReference>
<accession>A0AAX1QLW8</accession>
<sequence>ERYEELSLIFNDFNVHPLVVRQSGKSVIVEVKVPSIDPIIETFEASFLAVQEAIKVALDLYAYCVEKRI</sequence>
<reference evidence="1 2" key="1">
    <citation type="submission" date="2018-06" db="EMBL/GenBank/DDBJ databases">
        <title>Draft genome sequences of nine Vibrio sp. clinical isolates from across the United States representing the closest known relative of Vibrio cholerae.</title>
        <authorList>
            <person name="Islam M.T."/>
            <person name="Liang K."/>
            <person name="Im M.S."/>
            <person name="Winkjer J."/>
            <person name="Busby S."/>
            <person name="Batra D."/>
            <person name="Rowe L."/>
            <person name="Tarr C.L."/>
            <person name="Boucher Y."/>
        </authorList>
    </citation>
    <scope>NUCLEOTIDE SEQUENCE [LARGE SCALE GENOMIC DNA]</scope>
    <source>
        <strain evidence="1 2">2016V-1114</strain>
    </source>
</reference>
<name>A0AAX1QLW8_9VIBR</name>
<comment type="caution">
    <text evidence="1">The sequence shown here is derived from an EMBL/GenBank/DDBJ whole genome shotgun (WGS) entry which is preliminary data.</text>
</comment>